<sequence>MQIWYNEKERFKKKRERWHNHKIQKLIFKQPELLIWELEEKLVNF</sequence>
<gene>
    <name evidence="1" type="ORF">HMPREF1042_0214</name>
</gene>
<reference evidence="1 2" key="1">
    <citation type="submission" date="2011-06" db="EMBL/GenBank/DDBJ databases">
        <authorList>
            <person name="Harkins D.M."/>
            <person name="Madupu R."/>
            <person name="Durkin A.S."/>
            <person name="Torralba M."/>
            <person name="Methe B."/>
            <person name="Sutton G.G."/>
            <person name="Nelson K.E."/>
        </authorList>
    </citation>
    <scope>NUCLEOTIDE SEQUENCE [LARGE SCALE GENOMIC DNA]</scope>
    <source>
        <strain evidence="1 2">SK1060</strain>
    </source>
</reference>
<evidence type="ECO:0000313" key="1">
    <source>
        <dbReference type="EMBL" id="EGV10778.1"/>
    </source>
</evidence>
<organism evidence="1 2">
    <name type="scientific">Streptococcus constellatus subsp. pharyngis SK1060 = CCUG 46377</name>
    <dbReference type="NCBI Taxonomy" id="1035184"/>
    <lineage>
        <taxon>Bacteria</taxon>
        <taxon>Bacillati</taxon>
        <taxon>Bacillota</taxon>
        <taxon>Bacilli</taxon>
        <taxon>Lactobacillales</taxon>
        <taxon>Streptococcaceae</taxon>
        <taxon>Streptococcus</taxon>
        <taxon>Streptococcus anginosus group</taxon>
    </lineage>
</organism>
<dbReference type="Proteomes" id="UP000003287">
    <property type="component" value="Unassembled WGS sequence"/>
</dbReference>
<evidence type="ECO:0000313" key="2">
    <source>
        <dbReference type="Proteomes" id="UP000003287"/>
    </source>
</evidence>
<accession>F9P420</accession>
<name>F9P420_STRCV</name>
<protein>
    <submittedName>
        <fullName evidence="1">Uncharacterized protein</fullName>
    </submittedName>
</protein>
<dbReference type="EMBL" id="AFUP01000001">
    <property type="protein sequence ID" value="EGV10778.1"/>
    <property type="molecule type" value="Genomic_DNA"/>
</dbReference>
<dbReference type="AlphaFoldDB" id="F9P420"/>
<proteinExistence type="predicted"/>